<dbReference type="EMBL" id="MPSB01000002">
    <property type="protein sequence ID" value="ONF97328.1"/>
    <property type="molecule type" value="Genomic_DNA"/>
</dbReference>
<dbReference type="AlphaFoldDB" id="A0A1V2EYG8"/>
<evidence type="ECO:0000313" key="2">
    <source>
        <dbReference type="Proteomes" id="UP000188729"/>
    </source>
</evidence>
<accession>A0A1V2EYG8</accession>
<protein>
    <submittedName>
        <fullName evidence="1">Uncharacterized protein</fullName>
    </submittedName>
</protein>
<sequence length="37" mass="3907">MIAFPVVLIVTSARAEVSLLLSVPFRHKIPALAGMTG</sequence>
<comment type="caution">
    <text evidence="1">The sequence shown here is derived from an EMBL/GenBank/DDBJ whole genome shotgun (WGS) entry which is preliminary data.</text>
</comment>
<reference evidence="1 2" key="1">
    <citation type="submission" date="2016-11" db="EMBL/GenBank/DDBJ databases">
        <title>Genome sequence of Sphingomonas jeddahensis G39.</title>
        <authorList>
            <person name="Poehlein A."/>
            <person name="Wuebbeler J.H."/>
            <person name="Steinbuechel A."/>
            <person name="Daniel R."/>
        </authorList>
    </citation>
    <scope>NUCLEOTIDE SEQUENCE [LARGE SCALE GENOMIC DNA]</scope>
    <source>
        <strain evidence="1 2">G39</strain>
    </source>
</reference>
<organism evidence="1 2">
    <name type="scientific">Sphingomonas jeddahensis</name>
    <dbReference type="NCBI Taxonomy" id="1915074"/>
    <lineage>
        <taxon>Bacteria</taxon>
        <taxon>Pseudomonadati</taxon>
        <taxon>Pseudomonadota</taxon>
        <taxon>Alphaproteobacteria</taxon>
        <taxon>Sphingomonadales</taxon>
        <taxon>Sphingomonadaceae</taxon>
        <taxon>Sphingomonas</taxon>
    </lineage>
</organism>
<dbReference type="Proteomes" id="UP000188729">
    <property type="component" value="Unassembled WGS sequence"/>
</dbReference>
<keyword evidence="2" id="KW-1185">Reference proteome</keyword>
<gene>
    <name evidence="1" type="ORF">SPHI_07660</name>
</gene>
<evidence type="ECO:0000313" key="1">
    <source>
        <dbReference type="EMBL" id="ONF97328.1"/>
    </source>
</evidence>
<proteinExistence type="predicted"/>
<name>A0A1V2EYG8_9SPHN</name>